<accession>A0AAD7CD80</accession>
<comment type="caution">
    <text evidence="2">The sequence shown here is derived from an EMBL/GenBank/DDBJ whole genome shotgun (WGS) entry which is preliminary data.</text>
</comment>
<name>A0AAD7CD80_MYCRO</name>
<proteinExistence type="predicted"/>
<dbReference type="EMBL" id="JARKIE010000392">
    <property type="protein sequence ID" value="KAJ7645808.1"/>
    <property type="molecule type" value="Genomic_DNA"/>
</dbReference>
<dbReference type="AlphaFoldDB" id="A0AAD7CD80"/>
<feature type="compositionally biased region" description="Acidic residues" evidence="1">
    <location>
        <begin position="547"/>
        <end position="559"/>
    </location>
</feature>
<gene>
    <name evidence="2" type="ORF">B0H17DRAFT_1215896</name>
</gene>
<evidence type="ECO:0000313" key="3">
    <source>
        <dbReference type="Proteomes" id="UP001221757"/>
    </source>
</evidence>
<organism evidence="2 3">
    <name type="scientific">Mycena rosella</name>
    <name type="common">Pink bonnet</name>
    <name type="synonym">Agaricus rosellus</name>
    <dbReference type="NCBI Taxonomy" id="1033263"/>
    <lineage>
        <taxon>Eukaryota</taxon>
        <taxon>Fungi</taxon>
        <taxon>Dikarya</taxon>
        <taxon>Basidiomycota</taxon>
        <taxon>Agaricomycotina</taxon>
        <taxon>Agaricomycetes</taxon>
        <taxon>Agaricomycetidae</taxon>
        <taxon>Agaricales</taxon>
        <taxon>Marasmiineae</taxon>
        <taxon>Mycenaceae</taxon>
        <taxon>Mycena</taxon>
    </lineage>
</organism>
<evidence type="ECO:0000313" key="2">
    <source>
        <dbReference type="EMBL" id="KAJ7645808.1"/>
    </source>
</evidence>
<protein>
    <submittedName>
        <fullName evidence="2">Uncharacterized protein</fullName>
    </submittedName>
</protein>
<keyword evidence="3" id="KW-1185">Reference proteome</keyword>
<sequence>MNPLAFDFASRPLDVNVGVSASHSPARVPSPLPRITDPYHWMYDSLLYPAELVRQEPGRIASNAEVCRLLKLHVKAKRANAKNIPNRDLREREDWDTQLLYEREKSAYEDEYGKFVPDAENAAWFARKAPRVVLLKAARAAAVELNNHDDPLMAAYLALAQEFEADFGHAFSSQDGWDEHFKQMAFHASTAEALAARFDNDVEQIAAAASQPVKFTVYNPYDPDDTNYLRFNNEMRRHALTLDPAATSPRVRVRRLSFSSPIALRIAPSGVCRQHYKCAYIKYLLQRTAWDHSNDLNDTIQESRGANSASPFTGLRLLWETSQRHFPIKPPNLPLPPALAKPLLPSFRRVDGAADFDLSSVLDPKESELLILYPKQKNGPALEGKSGSHVHVTVYREARRPALHVLCWMPGVYFDLGAYDVEEWREAQFLRFCVGTSKYEAAKGPVNMIGRSKYMIYLKKGVHYSDCHRLGTWEERACESADADARTVASSSGVDPAPNAVASSSKIAFASSSKRKAEVALESIAKKVKTHVPGSLHNPISVPSSDPDADTAEADTDSDVEIVAVKEVGLVASSDEEM</sequence>
<evidence type="ECO:0000256" key="1">
    <source>
        <dbReference type="SAM" id="MobiDB-lite"/>
    </source>
</evidence>
<dbReference type="Proteomes" id="UP001221757">
    <property type="component" value="Unassembled WGS sequence"/>
</dbReference>
<feature type="region of interest" description="Disordered" evidence="1">
    <location>
        <begin position="532"/>
        <end position="559"/>
    </location>
</feature>
<reference evidence="2" key="1">
    <citation type="submission" date="2023-03" db="EMBL/GenBank/DDBJ databases">
        <title>Massive genome expansion in bonnet fungi (Mycena s.s.) driven by repeated elements and novel gene families across ecological guilds.</title>
        <authorList>
            <consortium name="Lawrence Berkeley National Laboratory"/>
            <person name="Harder C.B."/>
            <person name="Miyauchi S."/>
            <person name="Viragh M."/>
            <person name="Kuo A."/>
            <person name="Thoen E."/>
            <person name="Andreopoulos B."/>
            <person name="Lu D."/>
            <person name="Skrede I."/>
            <person name="Drula E."/>
            <person name="Henrissat B."/>
            <person name="Morin E."/>
            <person name="Kohler A."/>
            <person name="Barry K."/>
            <person name="LaButti K."/>
            <person name="Morin E."/>
            <person name="Salamov A."/>
            <person name="Lipzen A."/>
            <person name="Mereny Z."/>
            <person name="Hegedus B."/>
            <person name="Baldrian P."/>
            <person name="Stursova M."/>
            <person name="Weitz H."/>
            <person name="Taylor A."/>
            <person name="Grigoriev I.V."/>
            <person name="Nagy L.G."/>
            <person name="Martin F."/>
            <person name="Kauserud H."/>
        </authorList>
    </citation>
    <scope>NUCLEOTIDE SEQUENCE</scope>
    <source>
        <strain evidence="2">CBHHK067</strain>
    </source>
</reference>